<evidence type="ECO:0000259" key="1">
    <source>
        <dbReference type="PROSITE" id="PS51186"/>
    </source>
</evidence>
<dbReference type="Proteomes" id="UP000614996">
    <property type="component" value="Unassembled WGS sequence"/>
</dbReference>
<dbReference type="InterPro" id="IPR051908">
    <property type="entry name" value="Ribosomal_N-acetyltransferase"/>
</dbReference>
<feature type="domain" description="N-acetyltransferase" evidence="1">
    <location>
        <begin position="7"/>
        <end position="167"/>
    </location>
</feature>
<dbReference type="SUPFAM" id="SSF55729">
    <property type="entry name" value="Acyl-CoA N-acyltransferases (Nat)"/>
    <property type="match status" value="1"/>
</dbReference>
<gene>
    <name evidence="2" type="ORF">NUM_34150</name>
</gene>
<keyword evidence="3" id="KW-1185">Reference proteome</keyword>
<comment type="caution">
    <text evidence="2">The sequence shown here is derived from an EMBL/GenBank/DDBJ whole genome shotgun (WGS) entry which is preliminary data.</text>
</comment>
<dbReference type="Gene3D" id="3.40.630.30">
    <property type="match status" value="1"/>
</dbReference>
<dbReference type="PROSITE" id="PS51186">
    <property type="entry name" value="GNAT"/>
    <property type="match status" value="1"/>
</dbReference>
<dbReference type="EMBL" id="BOPO01000055">
    <property type="protein sequence ID" value="GIL28161.1"/>
    <property type="molecule type" value="Genomic_DNA"/>
</dbReference>
<proteinExistence type="predicted"/>
<evidence type="ECO:0000313" key="2">
    <source>
        <dbReference type="EMBL" id="GIL28161.1"/>
    </source>
</evidence>
<name>A0A8J4EL66_9ACTN</name>
<dbReference type="InterPro" id="IPR016181">
    <property type="entry name" value="Acyl_CoA_acyltransferase"/>
</dbReference>
<accession>A0A8J4EL66</accession>
<dbReference type="InterPro" id="IPR000182">
    <property type="entry name" value="GNAT_dom"/>
</dbReference>
<protein>
    <submittedName>
        <fullName evidence="2">Acetyltransferase</fullName>
    </submittedName>
</protein>
<organism evidence="2 3">
    <name type="scientific">Actinocatenispora comari</name>
    <dbReference type="NCBI Taxonomy" id="2807577"/>
    <lineage>
        <taxon>Bacteria</taxon>
        <taxon>Bacillati</taxon>
        <taxon>Actinomycetota</taxon>
        <taxon>Actinomycetes</taxon>
        <taxon>Micromonosporales</taxon>
        <taxon>Micromonosporaceae</taxon>
        <taxon>Actinocatenispora</taxon>
    </lineage>
</organism>
<dbReference type="GO" id="GO:1990189">
    <property type="term" value="F:protein N-terminal-serine acetyltransferase activity"/>
    <property type="evidence" value="ECO:0007669"/>
    <property type="project" value="TreeGrafter"/>
</dbReference>
<dbReference type="RefSeq" id="WP_207125872.1">
    <property type="nucleotide sequence ID" value="NZ_BOPO01000055.1"/>
</dbReference>
<dbReference type="Pfam" id="PF13302">
    <property type="entry name" value="Acetyltransf_3"/>
    <property type="match status" value="1"/>
</dbReference>
<sequence>MMRGAKVGLRARREEDVPVLHSELYDDVVMRSRADSRPWRPIGQLADSPYAVRGPVDNAAEFSVVELASGRLAGEAVLWSIDTHHRNAHVGLSVLPAFRGQGLGTDVVRVLCRYGFETLGLQRLQVDTLADNVGMLGAAERAGFVREGRLRSSAWANGEFVDLVLLGLLASDHQPPRDAR</sequence>
<reference evidence="3" key="1">
    <citation type="journal article" date="2021" name="Int. J. Syst. Evol. Microbiol.">
        <title>Actinocatenispora comari sp. nov., an endophytic actinomycete isolated from aerial parts of Comarum salesowianum.</title>
        <authorList>
            <person name="Oyunbileg N."/>
            <person name="Iizaka Y."/>
            <person name="Hamada M."/>
            <person name="Davaapurev B.O."/>
            <person name="Fukumoto A."/>
            <person name="Tsetseg B."/>
            <person name="Kato F."/>
            <person name="Tamura T."/>
            <person name="Batkhuu J."/>
            <person name="Anzai Y."/>
        </authorList>
    </citation>
    <scope>NUCLEOTIDE SEQUENCE [LARGE SCALE GENOMIC DNA]</scope>
    <source>
        <strain evidence="3">NUM-2625</strain>
    </source>
</reference>
<dbReference type="GO" id="GO:0005737">
    <property type="term" value="C:cytoplasm"/>
    <property type="evidence" value="ECO:0007669"/>
    <property type="project" value="TreeGrafter"/>
</dbReference>
<dbReference type="GO" id="GO:0008999">
    <property type="term" value="F:protein-N-terminal-alanine acetyltransferase activity"/>
    <property type="evidence" value="ECO:0007669"/>
    <property type="project" value="TreeGrafter"/>
</dbReference>
<dbReference type="PANTHER" id="PTHR43441">
    <property type="entry name" value="RIBOSOMAL-PROTEIN-SERINE ACETYLTRANSFERASE"/>
    <property type="match status" value="1"/>
</dbReference>
<dbReference type="PANTHER" id="PTHR43441:SF2">
    <property type="entry name" value="FAMILY ACETYLTRANSFERASE, PUTATIVE (AFU_ORTHOLOGUE AFUA_7G00850)-RELATED"/>
    <property type="match status" value="1"/>
</dbReference>
<dbReference type="AlphaFoldDB" id="A0A8J4EL66"/>
<evidence type="ECO:0000313" key="3">
    <source>
        <dbReference type="Proteomes" id="UP000614996"/>
    </source>
</evidence>
<dbReference type="CDD" id="cd04301">
    <property type="entry name" value="NAT_SF"/>
    <property type="match status" value="1"/>
</dbReference>